<feature type="region of interest" description="Disordered" evidence="1">
    <location>
        <begin position="234"/>
        <end position="277"/>
    </location>
</feature>
<dbReference type="Pfam" id="PF05057">
    <property type="entry name" value="DUF676"/>
    <property type="match status" value="1"/>
</dbReference>
<organism evidence="3 4">
    <name type="scientific">Rhipicephalus microplus</name>
    <name type="common">Cattle tick</name>
    <name type="synonym">Boophilus microplus</name>
    <dbReference type="NCBI Taxonomy" id="6941"/>
    <lineage>
        <taxon>Eukaryota</taxon>
        <taxon>Metazoa</taxon>
        <taxon>Ecdysozoa</taxon>
        <taxon>Arthropoda</taxon>
        <taxon>Chelicerata</taxon>
        <taxon>Arachnida</taxon>
        <taxon>Acari</taxon>
        <taxon>Parasitiformes</taxon>
        <taxon>Ixodida</taxon>
        <taxon>Ixodoidea</taxon>
        <taxon>Ixodidae</taxon>
        <taxon>Rhipicephalinae</taxon>
        <taxon>Rhipicephalus</taxon>
        <taxon>Boophilus</taxon>
    </lineage>
</organism>
<accession>A0A9J6D0T6</accession>
<gene>
    <name evidence="3" type="ORF">HPB51_027221</name>
</gene>
<dbReference type="InterPro" id="IPR029058">
    <property type="entry name" value="AB_hydrolase_fold"/>
</dbReference>
<dbReference type="SUPFAM" id="SSF53474">
    <property type="entry name" value="alpha/beta-Hydrolases"/>
    <property type="match status" value="1"/>
</dbReference>
<dbReference type="EMBL" id="JABSTU010003863">
    <property type="protein sequence ID" value="KAH7964540.1"/>
    <property type="molecule type" value="Genomic_DNA"/>
</dbReference>
<dbReference type="InterPro" id="IPR007751">
    <property type="entry name" value="DUF676_lipase-like"/>
</dbReference>
<sequence length="304" mass="33645">MELLALSSHPESEVCNCWRQFRATDFRFRRSSSLSLPPTLAELYQGTEPACCYRINDTDRPGWQRKRGIIERVAQRICVFFACSSNWPSLAQTFASLCPGRTSFIGFSMGNVIIRSALAKAELKPLHRFLHTFLSLCGPHVGTVFNTSFVVNMGKPGSFQEHPAGWFSGRLHRPDPLGAHQVGQAHRQGHHSPRRCLQGNAAQHPQAAHRQAGPKPGSAGGARAVPKLAHLLQRAHRSAGQRDTGPEDRSRRVRQASPLSQLLSSDDDQSNDRSTLWHAGPQSHIHARHTFCVKSAVSCKKLTC</sequence>
<comment type="caution">
    <text evidence="3">The sequence shown here is derived from an EMBL/GenBank/DDBJ whole genome shotgun (WGS) entry which is preliminary data.</text>
</comment>
<dbReference type="AlphaFoldDB" id="A0A9J6D0T6"/>
<evidence type="ECO:0000313" key="4">
    <source>
        <dbReference type="Proteomes" id="UP000821866"/>
    </source>
</evidence>
<dbReference type="Gene3D" id="3.40.50.1820">
    <property type="entry name" value="alpha/beta hydrolase"/>
    <property type="match status" value="1"/>
</dbReference>
<evidence type="ECO:0000313" key="3">
    <source>
        <dbReference type="EMBL" id="KAH7964540.1"/>
    </source>
</evidence>
<keyword evidence="4" id="KW-1185">Reference proteome</keyword>
<protein>
    <recommendedName>
        <fullName evidence="2">DUF676 domain-containing protein</fullName>
    </recommendedName>
</protein>
<dbReference type="VEuPathDB" id="VectorBase:LOC119184923"/>
<dbReference type="PANTHER" id="PTHR12482:SF5">
    <property type="entry name" value="DUF676 DOMAIN-CONTAINING PROTEIN"/>
    <property type="match status" value="1"/>
</dbReference>
<proteinExistence type="predicted"/>
<feature type="domain" description="DUF676" evidence="2">
    <location>
        <begin position="87"/>
        <end position="154"/>
    </location>
</feature>
<dbReference type="InterPro" id="IPR044294">
    <property type="entry name" value="Lipase-like"/>
</dbReference>
<feature type="region of interest" description="Disordered" evidence="1">
    <location>
        <begin position="174"/>
        <end position="222"/>
    </location>
</feature>
<dbReference type="PANTHER" id="PTHR12482">
    <property type="entry name" value="LIPASE ROG1-RELATED-RELATED"/>
    <property type="match status" value="1"/>
</dbReference>
<evidence type="ECO:0000259" key="2">
    <source>
        <dbReference type="Pfam" id="PF05057"/>
    </source>
</evidence>
<dbReference type="Proteomes" id="UP000821866">
    <property type="component" value="Unassembled WGS sequence"/>
</dbReference>
<reference evidence="3" key="1">
    <citation type="journal article" date="2020" name="Cell">
        <title>Large-Scale Comparative Analyses of Tick Genomes Elucidate Their Genetic Diversity and Vector Capacities.</title>
        <authorList>
            <consortium name="Tick Genome and Microbiome Consortium (TIGMIC)"/>
            <person name="Jia N."/>
            <person name="Wang J."/>
            <person name="Shi W."/>
            <person name="Du L."/>
            <person name="Sun Y."/>
            <person name="Zhan W."/>
            <person name="Jiang J.F."/>
            <person name="Wang Q."/>
            <person name="Zhang B."/>
            <person name="Ji P."/>
            <person name="Bell-Sakyi L."/>
            <person name="Cui X.M."/>
            <person name="Yuan T.T."/>
            <person name="Jiang B.G."/>
            <person name="Yang W.F."/>
            <person name="Lam T.T."/>
            <person name="Chang Q.C."/>
            <person name="Ding S.J."/>
            <person name="Wang X.J."/>
            <person name="Zhu J.G."/>
            <person name="Ruan X.D."/>
            <person name="Zhao L."/>
            <person name="Wei J.T."/>
            <person name="Ye R.Z."/>
            <person name="Que T.C."/>
            <person name="Du C.H."/>
            <person name="Zhou Y.H."/>
            <person name="Cheng J.X."/>
            <person name="Dai P.F."/>
            <person name="Guo W.B."/>
            <person name="Han X.H."/>
            <person name="Huang E.J."/>
            <person name="Li L.F."/>
            <person name="Wei W."/>
            <person name="Gao Y.C."/>
            <person name="Liu J.Z."/>
            <person name="Shao H.Z."/>
            <person name="Wang X."/>
            <person name="Wang C.C."/>
            <person name="Yang T.C."/>
            <person name="Huo Q.B."/>
            <person name="Li W."/>
            <person name="Chen H.Y."/>
            <person name="Chen S.E."/>
            <person name="Zhou L.G."/>
            <person name="Ni X.B."/>
            <person name="Tian J.H."/>
            <person name="Sheng Y."/>
            <person name="Liu T."/>
            <person name="Pan Y.S."/>
            <person name="Xia L.Y."/>
            <person name="Li J."/>
            <person name="Zhao F."/>
            <person name="Cao W.C."/>
        </authorList>
    </citation>
    <scope>NUCLEOTIDE SEQUENCE</scope>
    <source>
        <strain evidence="3">Rmic-2018</strain>
    </source>
</reference>
<evidence type="ECO:0000256" key="1">
    <source>
        <dbReference type="SAM" id="MobiDB-lite"/>
    </source>
</evidence>
<name>A0A9J6D0T6_RHIMP</name>
<feature type="compositionally biased region" description="Low complexity" evidence="1">
    <location>
        <begin position="255"/>
        <end position="264"/>
    </location>
</feature>
<feature type="compositionally biased region" description="Low complexity" evidence="1">
    <location>
        <begin position="201"/>
        <end position="211"/>
    </location>
</feature>
<reference evidence="3" key="2">
    <citation type="submission" date="2021-09" db="EMBL/GenBank/DDBJ databases">
        <authorList>
            <person name="Jia N."/>
            <person name="Wang J."/>
            <person name="Shi W."/>
            <person name="Du L."/>
            <person name="Sun Y."/>
            <person name="Zhan W."/>
            <person name="Jiang J."/>
            <person name="Wang Q."/>
            <person name="Zhang B."/>
            <person name="Ji P."/>
            <person name="Sakyi L.B."/>
            <person name="Cui X."/>
            <person name="Yuan T."/>
            <person name="Jiang B."/>
            <person name="Yang W."/>
            <person name="Lam T.T.-Y."/>
            <person name="Chang Q."/>
            <person name="Ding S."/>
            <person name="Wang X."/>
            <person name="Zhu J."/>
            <person name="Ruan X."/>
            <person name="Zhao L."/>
            <person name="Wei J."/>
            <person name="Que T."/>
            <person name="Du C."/>
            <person name="Cheng J."/>
            <person name="Dai P."/>
            <person name="Han X."/>
            <person name="Huang E."/>
            <person name="Gao Y."/>
            <person name="Liu J."/>
            <person name="Shao H."/>
            <person name="Ye R."/>
            <person name="Li L."/>
            <person name="Wei W."/>
            <person name="Wang X."/>
            <person name="Wang C."/>
            <person name="Huo Q."/>
            <person name="Li W."/>
            <person name="Guo W."/>
            <person name="Chen H."/>
            <person name="Chen S."/>
            <person name="Zhou L."/>
            <person name="Zhou L."/>
            <person name="Ni X."/>
            <person name="Tian J."/>
            <person name="Zhou Y."/>
            <person name="Sheng Y."/>
            <person name="Liu T."/>
            <person name="Pan Y."/>
            <person name="Xia L."/>
            <person name="Li J."/>
            <person name="Zhao F."/>
            <person name="Cao W."/>
        </authorList>
    </citation>
    <scope>NUCLEOTIDE SEQUENCE</scope>
    <source>
        <strain evidence="3">Rmic-2018</strain>
        <tissue evidence="3">Larvae</tissue>
    </source>
</reference>